<evidence type="ECO:0000256" key="1">
    <source>
        <dbReference type="ARBA" id="ARBA00003416"/>
    </source>
</evidence>
<dbReference type="STRING" id="1072256.CUTER_03965"/>
<dbReference type="PANTHER" id="PTHR30563:SF0">
    <property type="entry name" value="DNA RECOMBINATION PROTEIN RMUC"/>
    <property type="match status" value="1"/>
</dbReference>
<evidence type="ECO:0000256" key="4">
    <source>
        <dbReference type="ARBA" id="ARBA00023172"/>
    </source>
</evidence>
<keyword evidence="4" id="KW-0233">DNA recombination</keyword>
<dbReference type="EMBL" id="CP011546">
    <property type="protein sequence ID" value="AKK10799.1"/>
    <property type="molecule type" value="Genomic_DNA"/>
</dbReference>
<evidence type="ECO:0000313" key="6">
    <source>
        <dbReference type="EMBL" id="AKK10799.1"/>
    </source>
</evidence>
<evidence type="ECO:0000256" key="3">
    <source>
        <dbReference type="ARBA" id="ARBA00023054"/>
    </source>
</evidence>
<organism evidence="6 7">
    <name type="scientific">Corynebacterium uterequi</name>
    <dbReference type="NCBI Taxonomy" id="1072256"/>
    <lineage>
        <taxon>Bacteria</taxon>
        <taxon>Bacillati</taxon>
        <taxon>Actinomycetota</taxon>
        <taxon>Actinomycetes</taxon>
        <taxon>Mycobacteriales</taxon>
        <taxon>Corynebacteriaceae</taxon>
        <taxon>Corynebacterium</taxon>
    </lineage>
</organism>
<dbReference type="AlphaFoldDB" id="A0A0G3HBX5"/>
<dbReference type="PANTHER" id="PTHR30563">
    <property type="entry name" value="DNA RECOMBINATION PROTEIN RMUC"/>
    <property type="match status" value="1"/>
</dbReference>
<dbReference type="PATRIC" id="fig|1072256.5.peg.787"/>
<comment type="function">
    <text evidence="1">Involved in DNA recombination.</text>
</comment>
<reference evidence="7" key="2">
    <citation type="submission" date="2015-05" db="EMBL/GenBank/DDBJ databases">
        <title>Complete genome sequence of Corynebacterium uterequi DSM 45634, isolated from the uterus of a maiden mare.</title>
        <authorList>
            <person name="Ruckert C."/>
            <person name="Albersmeier A."/>
            <person name="Winkler A."/>
            <person name="Tauch A."/>
        </authorList>
    </citation>
    <scope>NUCLEOTIDE SEQUENCE [LARGE SCALE GENOMIC DNA]</scope>
    <source>
        <strain evidence="7">DSM 45634</strain>
    </source>
</reference>
<dbReference type="GO" id="GO:0006310">
    <property type="term" value="P:DNA recombination"/>
    <property type="evidence" value="ECO:0007669"/>
    <property type="project" value="UniProtKB-KW"/>
</dbReference>
<keyword evidence="3" id="KW-0175">Coiled coil</keyword>
<accession>A0A0G3HBX5</accession>
<dbReference type="Pfam" id="PF02646">
    <property type="entry name" value="RmuC"/>
    <property type="match status" value="1"/>
</dbReference>
<sequence length="369" mass="40914">MASLVVTLVIGLLIGVVLGWLARGQQPEQSTPVGAGQPQLPGGLSEDRFVEQMAPLRSAVSQLGLQLQALETDRAAALSSLTAQMQAVTRTSTRLNDRTDKLVTALRAPQIRGRWGEMQLQRVVELGGMLQHCDFSTQVSVRVGEQVLRPDLVVHLTGGRQIIVDAKVPFSAYLDAMDTQSPEEQAAFMRRHAHLLRTHVTQLASKSYQDAFSPTPEFVVCFVPADPFLDAALSVEPELLDYAMGRNVVIATPTSLFALLRTVALSWQHEDVSERARTIQRLGRELYQRLYTFHDHYAKVGRQLEKTVSAYNSTLGSLDSRVMVTARRLSELEVTANRHEADTIEPISTYPRSQSAFGDEGNQHDWSTR</sequence>
<proteinExistence type="inferred from homology"/>
<protein>
    <submittedName>
        <fullName evidence="6">RmuC family</fullName>
    </submittedName>
</protein>
<comment type="similarity">
    <text evidence="2">Belongs to the RmuC family.</text>
</comment>
<dbReference type="OrthoDB" id="370725at2"/>
<evidence type="ECO:0000313" key="7">
    <source>
        <dbReference type="Proteomes" id="UP000035548"/>
    </source>
</evidence>
<evidence type="ECO:0000256" key="2">
    <source>
        <dbReference type="ARBA" id="ARBA00009840"/>
    </source>
</evidence>
<evidence type="ECO:0000256" key="5">
    <source>
        <dbReference type="SAM" id="MobiDB-lite"/>
    </source>
</evidence>
<feature type="region of interest" description="Disordered" evidence="5">
    <location>
        <begin position="343"/>
        <end position="369"/>
    </location>
</feature>
<keyword evidence="7" id="KW-1185">Reference proteome</keyword>
<dbReference type="InterPro" id="IPR003798">
    <property type="entry name" value="DNA_recombination_RmuC"/>
</dbReference>
<dbReference type="KEGG" id="cut:CUTER_03965"/>
<gene>
    <name evidence="6" type="ORF">CUTER_03965</name>
</gene>
<dbReference type="RefSeq" id="WP_047259309.1">
    <property type="nucleotide sequence ID" value="NZ_CP011546.1"/>
</dbReference>
<reference evidence="6 7" key="1">
    <citation type="journal article" date="2015" name="Genome Announc.">
        <title>Virulence Factor Genes Detected in the Complete Genome Sequence of Corynebacterium uterequi DSM 45634, Isolated from the Uterus of a Maiden Mare.</title>
        <authorList>
            <person name="Ruckert C."/>
            <person name="Kriete M."/>
            <person name="Jaenicke S."/>
            <person name="Winkler A."/>
            <person name="Tauch A."/>
        </authorList>
    </citation>
    <scope>NUCLEOTIDE SEQUENCE [LARGE SCALE GENOMIC DNA]</scope>
    <source>
        <strain evidence="6 7">DSM 45634</strain>
    </source>
</reference>
<name>A0A0G3HBX5_9CORY</name>
<dbReference type="Proteomes" id="UP000035548">
    <property type="component" value="Chromosome"/>
</dbReference>